<name>A0ABN8IA00_9NEOP</name>
<organism evidence="2 3">
    <name type="scientific">Iphiclides podalirius</name>
    <name type="common">scarce swallowtail</name>
    <dbReference type="NCBI Taxonomy" id="110791"/>
    <lineage>
        <taxon>Eukaryota</taxon>
        <taxon>Metazoa</taxon>
        <taxon>Ecdysozoa</taxon>
        <taxon>Arthropoda</taxon>
        <taxon>Hexapoda</taxon>
        <taxon>Insecta</taxon>
        <taxon>Pterygota</taxon>
        <taxon>Neoptera</taxon>
        <taxon>Endopterygota</taxon>
        <taxon>Lepidoptera</taxon>
        <taxon>Glossata</taxon>
        <taxon>Ditrysia</taxon>
        <taxon>Papilionoidea</taxon>
        <taxon>Papilionidae</taxon>
        <taxon>Papilioninae</taxon>
        <taxon>Iphiclides</taxon>
    </lineage>
</organism>
<feature type="region of interest" description="Disordered" evidence="1">
    <location>
        <begin position="41"/>
        <end position="64"/>
    </location>
</feature>
<reference evidence="2" key="1">
    <citation type="submission" date="2022-03" db="EMBL/GenBank/DDBJ databases">
        <authorList>
            <person name="Martin H S."/>
        </authorList>
    </citation>
    <scope>NUCLEOTIDE SEQUENCE</scope>
</reference>
<evidence type="ECO:0000313" key="3">
    <source>
        <dbReference type="Proteomes" id="UP000837857"/>
    </source>
</evidence>
<gene>
    <name evidence="2" type="ORF">IPOD504_LOCUS6676</name>
</gene>
<dbReference type="EMBL" id="OW152831">
    <property type="protein sequence ID" value="CAH2049198.1"/>
    <property type="molecule type" value="Genomic_DNA"/>
</dbReference>
<feature type="compositionally biased region" description="Basic and acidic residues" evidence="1">
    <location>
        <begin position="41"/>
        <end position="58"/>
    </location>
</feature>
<feature type="non-terminal residue" evidence="2">
    <location>
        <position position="94"/>
    </location>
</feature>
<keyword evidence="3" id="KW-1185">Reference proteome</keyword>
<protein>
    <submittedName>
        <fullName evidence="2">Uncharacterized protein</fullName>
    </submittedName>
</protein>
<accession>A0ABN8IA00</accession>
<sequence>MSFGIAGPHELLLSQLTDERVGTYNHVTTNRAIRLIREDANSKRDTKDRERGVSKQDFVEPGSISDPLPEIKRCVCNANGNVTFSIPPPPPFPG</sequence>
<proteinExistence type="predicted"/>
<evidence type="ECO:0000256" key="1">
    <source>
        <dbReference type="SAM" id="MobiDB-lite"/>
    </source>
</evidence>
<dbReference type="Proteomes" id="UP000837857">
    <property type="component" value="Chromosome 19"/>
</dbReference>
<evidence type="ECO:0000313" key="2">
    <source>
        <dbReference type="EMBL" id="CAH2049198.1"/>
    </source>
</evidence>